<proteinExistence type="inferred from homology"/>
<evidence type="ECO:0000256" key="1">
    <source>
        <dbReference type="ARBA" id="ARBA00005953"/>
    </source>
</evidence>
<comment type="similarity">
    <text evidence="1">Belongs to the 4-hydroxybenzoyl-CoA thioesterase family.</text>
</comment>
<dbReference type="Gene3D" id="3.10.129.10">
    <property type="entry name" value="Hotdog Thioesterase"/>
    <property type="match status" value="1"/>
</dbReference>
<evidence type="ECO:0000313" key="4">
    <source>
        <dbReference type="Proteomes" id="UP000010552"/>
    </source>
</evidence>
<reference evidence="4" key="1">
    <citation type="journal article" date="2013" name="Science">
        <title>Comparative analysis of bat genomes provides insight into the evolution of flight and immunity.</title>
        <authorList>
            <person name="Zhang G."/>
            <person name="Cowled C."/>
            <person name="Shi Z."/>
            <person name="Huang Z."/>
            <person name="Bishop-Lilly K.A."/>
            <person name="Fang X."/>
            <person name="Wynne J.W."/>
            <person name="Xiong Z."/>
            <person name="Baker M.L."/>
            <person name="Zhao W."/>
            <person name="Tachedjian M."/>
            <person name="Zhu Y."/>
            <person name="Zhou P."/>
            <person name="Jiang X."/>
            <person name="Ng J."/>
            <person name="Yang L."/>
            <person name="Wu L."/>
            <person name="Xiao J."/>
            <person name="Feng Y."/>
            <person name="Chen Y."/>
            <person name="Sun X."/>
            <person name="Zhang Y."/>
            <person name="Marsh G.A."/>
            <person name="Crameri G."/>
            <person name="Broder C.C."/>
            <person name="Frey K.G."/>
            <person name="Wang L.F."/>
            <person name="Wang J."/>
        </authorList>
    </citation>
    <scope>NUCLEOTIDE SEQUENCE [LARGE SCALE GENOMIC DNA]</scope>
</reference>
<name>L5KX31_PTEAL</name>
<keyword evidence="4" id="KW-1185">Reference proteome</keyword>
<dbReference type="AlphaFoldDB" id="L5KX31"/>
<dbReference type="PANTHER" id="PTHR31793:SF27">
    <property type="entry name" value="NOVEL THIOESTERASE SUPERFAMILY DOMAIN AND SAPOSIN A-TYPE DOMAIN CONTAINING PROTEIN (0610012H03RIK)"/>
    <property type="match status" value="1"/>
</dbReference>
<dbReference type="InterPro" id="IPR029069">
    <property type="entry name" value="HotDog_dom_sf"/>
</dbReference>
<dbReference type="Proteomes" id="UP000010552">
    <property type="component" value="Unassembled WGS sequence"/>
</dbReference>
<dbReference type="GO" id="GO:0005739">
    <property type="term" value="C:mitochondrion"/>
    <property type="evidence" value="ECO:0007669"/>
    <property type="project" value="TreeGrafter"/>
</dbReference>
<protein>
    <submittedName>
        <fullName evidence="3">Uncharacterized protein</fullName>
    </submittedName>
</protein>
<evidence type="ECO:0000256" key="2">
    <source>
        <dbReference type="ARBA" id="ARBA00022801"/>
    </source>
</evidence>
<dbReference type="GO" id="GO:0047617">
    <property type="term" value="F:fatty acyl-CoA hydrolase activity"/>
    <property type="evidence" value="ECO:0007669"/>
    <property type="project" value="TreeGrafter"/>
</dbReference>
<dbReference type="PANTHER" id="PTHR31793">
    <property type="entry name" value="4-HYDROXYBENZOYL-COA THIOESTERASE FAMILY MEMBER"/>
    <property type="match status" value="1"/>
</dbReference>
<gene>
    <name evidence="3" type="ORF">PAL_GLEAN10018030</name>
</gene>
<dbReference type="STRING" id="9402.L5KX31"/>
<organism evidence="3 4">
    <name type="scientific">Pteropus alecto</name>
    <name type="common">Black flying fox</name>
    <dbReference type="NCBI Taxonomy" id="9402"/>
    <lineage>
        <taxon>Eukaryota</taxon>
        <taxon>Metazoa</taxon>
        <taxon>Chordata</taxon>
        <taxon>Craniata</taxon>
        <taxon>Vertebrata</taxon>
        <taxon>Euteleostomi</taxon>
        <taxon>Mammalia</taxon>
        <taxon>Eutheria</taxon>
        <taxon>Laurasiatheria</taxon>
        <taxon>Chiroptera</taxon>
        <taxon>Yinpterochiroptera</taxon>
        <taxon>Pteropodoidea</taxon>
        <taxon>Pteropodidae</taxon>
        <taxon>Pteropodinae</taxon>
        <taxon>Pteropus</taxon>
    </lineage>
</organism>
<evidence type="ECO:0000313" key="3">
    <source>
        <dbReference type="EMBL" id="ELK16014.1"/>
    </source>
</evidence>
<accession>L5KX31</accession>
<keyword evidence="2" id="KW-0378">Hydrolase</keyword>
<dbReference type="InParanoid" id="L5KX31"/>
<dbReference type="EMBL" id="KB030484">
    <property type="protein sequence ID" value="ELK16014.1"/>
    <property type="molecule type" value="Genomic_DNA"/>
</dbReference>
<sequence>MASWVLRLLSRPVRSLTTSSGNQRVEDCHRHHEAYGYFLPIQTRWQDNDQYGKVNNVVYDSYFDTIINHYLNQVKASVRDAEEDLIALPVERTGRGLTKLVQEKGLGNQAPVPPLRIYANISSNNYSNDDDGGVWSGE</sequence>
<dbReference type="SUPFAM" id="SSF54637">
    <property type="entry name" value="Thioesterase/thiol ester dehydrase-isomerase"/>
    <property type="match status" value="1"/>
</dbReference>
<dbReference type="InterPro" id="IPR050563">
    <property type="entry name" value="4-hydroxybenzoyl-CoA_TE"/>
</dbReference>